<name>A0AAD6XBC7_9AGAR</name>
<protein>
    <submittedName>
        <fullName evidence="2">Uncharacterized protein</fullName>
    </submittedName>
</protein>
<evidence type="ECO:0000313" key="2">
    <source>
        <dbReference type="EMBL" id="KAJ7041766.1"/>
    </source>
</evidence>
<reference evidence="2" key="1">
    <citation type="submission" date="2023-03" db="EMBL/GenBank/DDBJ databases">
        <title>Massive genome expansion in bonnet fungi (Mycena s.s.) driven by repeated elements and novel gene families across ecological guilds.</title>
        <authorList>
            <consortium name="Lawrence Berkeley National Laboratory"/>
            <person name="Harder C.B."/>
            <person name="Miyauchi S."/>
            <person name="Viragh M."/>
            <person name="Kuo A."/>
            <person name="Thoen E."/>
            <person name="Andreopoulos B."/>
            <person name="Lu D."/>
            <person name="Skrede I."/>
            <person name="Drula E."/>
            <person name="Henrissat B."/>
            <person name="Morin E."/>
            <person name="Kohler A."/>
            <person name="Barry K."/>
            <person name="LaButti K."/>
            <person name="Morin E."/>
            <person name="Salamov A."/>
            <person name="Lipzen A."/>
            <person name="Mereny Z."/>
            <person name="Hegedus B."/>
            <person name="Baldrian P."/>
            <person name="Stursova M."/>
            <person name="Weitz H."/>
            <person name="Taylor A."/>
            <person name="Grigoriev I.V."/>
            <person name="Nagy L.G."/>
            <person name="Martin F."/>
            <person name="Kauserud H."/>
        </authorList>
    </citation>
    <scope>NUCLEOTIDE SEQUENCE</scope>
    <source>
        <strain evidence="2">CBHHK200</strain>
    </source>
</reference>
<evidence type="ECO:0000313" key="3">
    <source>
        <dbReference type="Proteomes" id="UP001218188"/>
    </source>
</evidence>
<gene>
    <name evidence="2" type="ORF">C8F04DRAFT_1252688</name>
</gene>
<accession>A0AAD6XBC7</accession>
<proteinExistence type="predicted"/>
<sequence>MARSKPERKQIPKAERKNLRLWAEGARESILSPHLTAYGRAVDKGWAHERKYWKGVCREFHARVDWRTQDHEELDLADYDPKAVIPVEMLPEEEEVEKRTRLKRIRRWFLYRLRKTRKQKRAASFDPTKDPFSVLLAKLSGVTAPPKAQQVFQQFMHESYSTIIAPTVTAKWADKQESNPGGGSKQPKAGFRAQVARDLFSALPAEEQATIGARAKEEAATRKAAYHKAMKDPASTAPEDRQKCIDALPEFMGPILHGVQECTGLHAVLIFGGPMPKYNGELRTLHVARGRNATRAGDTWPQWDKNHFTKQVVDFMTEYLGTAFTPQQSAAASLTAEGALAGAQYMISSKGDDKDSDSSGSESTEVSEDDGSSSDSGSGSDLGDEEPPACKKHKNKNSAVKRTLICAISVSLLALADIERILWPENGR</sequence>
<feature type="region of interest" description="Disordered" evidence="1">
    <location>
        <begin position="348"/>
        <end position="396"/>
    </location>
</feature>
<keyword evidence="3" id="KW-1185">Reference proteome</keyword>
<comment type="caution">
    <text evidence="2">The sequence shown here is derived from an EMBL/GenBank/DDBJ whole genome shotgun (WGS) entry which is preliminary data.</text>
</comment>
<dbReference type="EMBL" id="JARJCM010000015">
    <property type="protein sequence ID" value="KAJ7041766.1"/>
    <property type="molecule type" value="Genomic_DNA"/>
</dbReference>
<dbReference type="Proteomes" id="UP001218188">
    <property type="component" value="Unassembled WGS sequence"/>
</dbReference>
<dbReference type="AlphaFoldDB" id="A0AAD6XBC7"/>
<evidence type="ECO:0000256" key="1">
    <source>
        <dbReference type="SAM" id="MobiDB-lite"/>
    </source>
</evidence>
<organism evidence="2 3">
    <name type="scientific">Mycena alexandri</name>
    <dbReference type="NCBI Taxonomy" id="1745969"/>
    <lineage>
        <taxon>Eukaryota</taxon>
        <taxon>Fungi</taxon>
        <taxon>Dikarya</taxon>
        <taxon>Basidiomycota</taxon>
        <taxon>Agaricomycotina</taxon>
        <taxon>Agaricomycetes</taxon>
        <taxon>Agaricomycetidae</taxon>
        <taxon>Agaricales</taxon>
        <taxon>Marasmiineae</taxon>
        <taxon>Mycenaceae</taxon>
        <taxon>Mycena</taxon>
    </lineage>
</organism>